<comment type="similarity">
    <text evidence="4">Belongs to the RTC4 family.</text>
</comment>
<name>A0A167TN36_9AGAM</name>
<dbReference type="AlphaFoldDB" id="A0A167TN36"/>
<feature type="non-terminal residue" evidence="9">
    <location>
        <position position="156"/>
    </location>
</feature>
<gene>
    <name evidence="9" type="ORF">FIBSPDRAFT_684393</name>
</gene>
<dbReference type="InterPro" id="IPR039024">
    <property type="entry name" value="RTC4"/>
</dbReference>
<sequence>CMRHRTESKLKHCLPEDRWPAYVDFTMLKPRIEACVNQLREIWLDPQHSHFYMATMQQVRSLGLEGAFNGKNDFDSSKVSTVGYFGEKGAFIMFSVMQSLFPNVPIHGLRFVDFVRRVLLPEAAVLLTQDDLTVSREKAIEILLASREYGVSMYPE</sequence>
<evidence type="ECO:0000256" key="7">
    <source>
        <dbReference type="ARBA" id="ARBA00023242"/>
    </source>
</evidence>
<dbReference type="InterPro" id="IPR028094">
    <property type="entry name" value="RTC4_C"/>
</dbReference>
<evidence type="ECO:0000256" key="3">
    <source>
        <dbReference type="ARBA" id="ARBA00004496"/>
    </source>
</evidence>
<evidence type="ECO:0000256" key="2">
    <source>
        <dbReference type="ARBA" id="ARBA00004123"/>
    </source>
</evidence>
<keyword evidence="10" id="KW-1185">Reference proteome</keyword>
<dbReference type="GO" id="GO:0005737">
    <property type="term" value="C:cytoplasm"/>
    <property type="evidence" value="ECO:0007669"/>
    <property type="project" value="UniProtKB-SubCell"/>
</dbReference>
<accession>A0A167TN36</accession>
<proteinExistence type="inferred from homology"/>
<keyword evidence="7" id="KW-0539">Nucleus</keyword>
<protein>
    <recommendedName>
        <fullName evidence="5">Restriction of telomere capping protein 4</fullName>
    </recommendedName>
</protein>
<feature type="non-terminal residue" evidence="9">
    <location>
        <position position="1"/>
    </location>
</feature>
<evidence type="ECO:0000256" key="4">
    <source>
        <dbReference type="ARBA" id="ARBA00009461"/>
    </source>
</evidence>
<comment type="function">
    <text evidence="1">May be involved in a process influencing telomere capping.</text>
</comment>
<organism evidence="9 10">
    <name type="scientific">Athelia psychrophila</name>
    <dbReference type="NCBI Taxonomy" id="1759441"/>
    <lineage>
        <taxon>Eukaryota</taxon>
        <taxon>Fungi</taxon>
        <taxon>Dikarya</taxon>
        <taxon>Basidiomycota</taxon>
        <taxon>Agaricomycotina</taxon>
        <taxon>Agaricomycetes</taxon>
        <taxon>Agaricomycetidae</taxon>
        <taxon>Atheliales</taxon>
        <taxon>Atheliaceae</taxon>
        <taxon>Athelia</taxon>
    </lineage>
</organism>
<keyword evidence="6" id="KW-0963">Cytoplasm</keyword>
<evidence type="ECO:0000313" key="10">
    <source>
        <dbReference type="Proteomes" id="UP000076532"/>
    </source>
</evidence>
<evidence type="ECO:0000256" key="1">
    <source>
        <dbReference type="ARBA" id="ARBA00002738"/>
    </source>
</evidence>
<evidence type="ECO:0000313" key="9">
    <source>
        <dbReference type="EMBL" id="KZP03109.1"/>
    </source>
</evidence>
<dbReference type="SMART" id="SM01312">
    <property type="entry name" value="RTC4"/>
    <property type="match status" value="1"/>
</dbReference>
<evidence type="ECO:0000256" key="6">
    <source>
        <dbReference type="ARBA" id="ARBA00022490"/>
    </source>
</evidence>
<evidence type="ECO:0000259" key="8">
    <source>
        <dbReference type="SMART" id="SM01312"/>
    </source>
</evidence>
<dbReference type="PANTHER" id="PTHR41391">
    <property type="entry name" value="RESTRICTION OF TELOMERE CAPPING PROTEIN 4"/>
    <property type="match status" value="1"/>
</dbReference>
<dbReference type="GO" id="GO:0005634">
    <property type="term" value="C:nucleus"/>
    <property type="evidence" value="ECO:0007669"/>
    <property type="project" value="UniProtKB-SubCell"/>
</dbReference>
<comment type="subcellular location">
    <subcellularLocation>
        <location evidence="3">Cytoplasm</location>
    </subcellularLocation>
    <subcellularLocation>
        <location evidence="2">Nucleus</location>
    </subcellularLocation>
</comment>
<dbReference type="EMBL" id="KV418163">
    <property type="protein sequence ID" value="KZP03109.1"/>
    <property type="molecule type" value="Genomic_DNA"/>
</dbReference>
<feature type="domain" description="Restriction of telomere capping protein 4 C-terminal" evidence="8">
    <location>
        <begin position="43"/>
        <end position="156"/>
    </location>
</feature>
<evidence type="ECO:0000256" key="5">
    <source>
        <dbReference type="ARBA" id="ARBA00015162"/>
    </source>
</evidence>
<reference evidence="9 10" key="1">
    <citation type="journal article" date="2016" name="Mol. Biol. Evol.">
        <title>Comparative Genomics of Early-Diverging Mushroom-Forming Fungi Provides Insights into the Origins of Lignocellulose Decay Capabilities.</title>
        <authorList>
            <person name="Nagy L.G."/>
            <person name="Riley R."/>
            <person name="Tritt A."/>
            <person name="Adam C."/>
            <person name="Daum C."/>
            <person name="Floudas D."/>
            <person name="Sun H."/>
            <person name="Yadav J.S."/>
            <person name="Pangilinan J."/>
            <person name="Larsson K.H."/>
            <person name="Matsuura K."/>
            <person name="Barry K."/>
            <person name="Labutti K."/>
            <person name="Kuo R."/>
            <person name="Ohm R.A."/>
            <person name="Bhattacharya S.S."/>
            <person name="Shirouzu T."/>
            <person name="Yoshinaga Y."/>
            <person name="Martin F.M."/>
            <person name="Grigoriev I.V."/>
            <person name="Hibbett D.S."/>
        </authorList>
    </citation>
    <scope>NUCLEOTIDE SEQUENCE [LARGE SCALE GENOMIC DNA]</scope>
    <source>
        <strain evidence="9 10">CBS 109695</strain>
    </source>
</reference>
<dbReference type="Proteomes" id="UP000076532">
    <property type="component" value="Unassembled WGS sequence"/>
</dbReference>
<dbReference type="Pfam" id="PF14474">
    <property type="entry name" value="RTC4"/>
    <property type="match status" value="1"/>
</dbReference>
<dbReference type="STRING" id="436010.A0A167TN36"/>
<dbReference type="PANTHER" id="PTHR41391:SF1">
    <property type="entry name" value="RESTRICTION OF TELOMERE CAPPING PROTEIN 4"/>
    <property type="match status" value="1"/>
</dbReference>
<dbReference type="OrthoDB" id="128308at2759"/>